<dbReference type="SUPFAM" id="SSF52540">
    <property type="entry name" value="P-loop containing nucleoside triphosphate hydrolases"/>
    <property type="match status" value="1"/>
</dbReference>
<feature type="non-terminal residue" evidence="1">
    <location>
        <position position="1"/>
    </location>
</feature>
<proteinExistence type="predicted"/>
<dbReference type="Gene3D" id="3.40.50.300">
    <property type="entry name" value="P-loop containing nucleotide triphosphate hydrolases"/>
    <property type="match status" value="1"/>
</dbReference>
<dbReference type="PANTHER" id="PTHR36978:SF3">
    <property type="entry name" value="P-LOOP CONTAINING NUCLEOSIDE TRIPHOSPHATE HYDROLASE PROTEIN"/>
    <property type="match status" value="1"/>
</dbReference>
<protein>
    <recommendedName>
        <fullName evidence="3">P-loop containing nucleoside triphosphate hydrolase protein</fullName>
    </recommendedName>
</protein>
<dbReference type="Pfam" id="PF17784">
    <property type="entry name" value="Sulfotransfer_4"/>
    <property type="match status" value="1"/>
</dbReference>
<keyword evidence="2" id="KW-1185">Reference proteome</keyword>
<dbReference type="InterPro" id="IPR040632">
    <property type="entry name" value="Sulfotransfer_4"/>
</dbReference>
<dbReference type="OrthoDB" id="3348095at2759"/>
<gene>
    <name evidence="1" type="ORF">CALVIDRAFT_455197</name>
</gene>
<dbReference type="PANTHER" id="PTHR36978">
    <property type="entry name" value="P-LOOP CONTAINING NUCLEOTIDE TRIPHOSPHATE HYDROLASE"/>
    <property type="match status" value="1"/>
</dbReference>
<dbReference type="EMBL" id="KV417278">
    <property type="protein sequence ID" value="KZO97743.1"/>
    <property type="molecule type" value="Genomic_DNA"/>
</dbReference>
<dbReference type="InterPro" id="IPR027417">
    <property type="entry name" value="P-loop_NTPase"/>
</dbReference>
<evidence type="ECO:0000313" key="2">
    <source>
        <dbReference type="Proteomes" id="UP000076738"/>
    </source>
</evidence>
<feature type="non-terminal residue" evidence="1">
    <location>
        <position position="207"/>
    </location>
</feature>
<organism evidence="1 2">
    <name type="scientific">Calocera viscosa (strain TUFC12733)</name>
    <dbReference type="NCBI Taxonomy" id="1330018"/>
    <lineage>
        <taxon>Eukaryota</taxon>
        <taxon>Fungi</taxon>
        <taxon>Dikarya</taxon>
        <taxon>Basidiomycota</taxon>
        <taxon>Agaricomycotina</taxon>
        <taxon>Dacrymycetes</taxon>
        <taxon>Dacrymycetales</taxon>
        <taxon>Dacrymycetaceae</taxon>
        <taxon>Calocera</taxon>
    </lineage>
</organism>
<evidence type="ECO:0008006" key="3">
    <source>
        <dbReference type="Google" id="ProtNLM"/>
    </source>
</evidence>
<dbReference type="Proteomes" id="UP000076738">
    <property type="component" value="Unassembled WGS sequence"/>
</dbReference>
<dbReference type="STRING" id="1330018.A0A167NI96"/>
<reference evidence="1 2" key="1">
    <citation type="journal article" date="2016" name="Mol. Biol. Evol.">
        <title>Comparative Genomics of Early-Diverging Mushroom-Forming Fungi Provides Insights into the Origins of Lignocellulose Decay Capabilities.</title>
        <authorList>
            <person name="Nagy L.G."/>
            <person name="Riley R."/>
            <person name="Tritt A."/>
            <person name="Adam C."/>
            <person name="Daum C."/>
            <person name="Floudas D."/>
            <person name="Sun H."/>
            <person name="Yadav J.S."/>
            <person name="Pangilinan J."/>
            <person name="Larsson K.H."/>
            <person name="Matsuura K."/>
            <person name="Barry K."/>
            <person name="Labutti K."/>
            <person name="Kuo R."/>
            <person name="Ohm R.A."/>
            <person name="Bhattacharya S.S."/>
            <person name="Shirouzu T."/>
            <person name="Yoshinaga Y."/>
            <person name="Martin F.M."/>
            <person name="Grigoriev I.V."/>
            <person name="Hibbett D.S."/>
        </authorList>
    </citation>
    <scope>NUCLEOTIDE SEQUENCE [LARGE SCALE GENOMIC DNA]</scope>
    <source>
        <strain evidence="1 2">TUFC12733</strain>
    </source>
</reference>
<evidence type="ECO:0000313" key="1">
    <source>
        <dbReference type="EMBL" id="KZO97743.1"/>
    </source>
</evidence>
<sequence>LKVIGAGLGRTGTKSLYEAMRILGLGPCHHMLTLAGDTPRCIAFERAYAGEPTDWHSLMDGFYSTVGNPTADFVPDLVEAYPEALVILSVRDSAEAWWASVSETIRHVMSVPFGILVFPVPPGRHAWRVVRSVRRHWLKTYELDELGPEVYTRHNAMIRRIIPPEKLLEFNVKQGWEPLCEFLDVPIPDVPFPHANEREEMKRNLRV</sequence>
<name>A0A167NI96_CALVF</name>
<accession>A0A167NI96</accession>
<dbReference type="AlphaFoldDB" id="A0A167NI96"/>